<accession>A0A0F8X4L2</accession>
<dbReference type="PANTHER" id="PTHR23420:SF0">
    <property type="entry name" value="ADENOSYLHOMOCYSTEINASE"/>
    <property type="match status" value="1"/>
</dbReference>
<name>A0A0F8X4L2_9ZZZZ</name>
<dbReference type="Gene3D" id="3.40.50.1480">
    <property type="entry name" value="Adenosylhomocysteinase-like"/>
    <property type="match status" value="1"/>
</dbReference>
<proteinExistence type="predicted"/>
<dbReference type="AlphaFoldDB" id="A0A0F8X4L2"/>
<sequence>MLRLAGTRKWAEPSFSTGTTPHCTRGQRAAFQLELLSDGPQRLPVDVYTVPTEIDEEVARLKLASMNITIDELTDEQRKYLSSWETGT</sequence>
<dbReference type="GO" id="GO:0033353">
    <property type="term" value="P:S-adenosylmethionine cycle"/>
    <property type="evidence" value="ECO:0007669"/>
    <property type="project" value="TreeGrafter"/>
</dbReference>
<dbReference type="Pfam" id="PF05221">
    <property type="entry name" value="AdoHcyase"/>
    <property type="match status" value="1"/>
</dbReference>
<organism evidence="2">
    <name type="scientific">marine sediment metagenome</name>
    <dbReference type="NCBI Taxonomy" id="412755"/>
    <lineage>
        <taxon>unclassified sequences</taxon>
        <taxon>metagenomes</taxon>
        <taxon>ecological metagenomes</taxon>
    </lineage>
</organism>
<reference evidence="2" key="1">
    <citation type="journal article" date="2015" name="Nature">
        <title>Complex archaea that bridge the gap between prokaryotes and eukaryotes.</title>
        <authorList>
            <person name="Spang A."/>
            <person name="Saw J.H."/>
            <person name="Jorgensen S.L."/>
            <person name="Zaremba-Niedzwiedzka K."/>
            <person name="Martijn J."/>
            <person name="Lind A.E."/>
            <person name="van Eijk R."/>
            <person name="Schleper C."/>
            <person name="Guy L."/>
            <person name="Ettema T.J."/>
        </authorList>
    </citation>
    <scope>NUCLEOTIDE SEQUENCE</scope>
</reference>
<protein>
    <recommendedName>
        <fullName evidence="3">Adenosylhomocysteinase</fullName>
    </recommendedName>
</protein>
<dbReference type="InterPro" id="IPR042172">
    <property type="entry name" value="Adenosylhomocyst_ase-like_sf"/>
</dbReference>
<dbReference type="InterPro" id="IPR000043">
    <property type="entry name" value="Adenosylhomocysteinase-like"/>
</dbReference>
<dbReference type="GO" id="GO:0005829">
    <property type="term" value="C:cytosol"/>
    <property type="evidence" value="ECO:0007669"/>
    <property type="project" value="TreeGrafter"/>
</dbReference>
<evidence type="ECO:0000256" key="1">
    <source>
        <dbReference type="SAM" id="MobiDB-lite"/>
    </source>
</evidence>
<evidence type="ECO:0008006" key="3">
    <source>
        <dbReference type="Google" id="ProtNLM"/>
    </source>
</evidence>
<dbReference type="PANTHER" id="PTHR23420">
    <property type="entry name" value="ADENOSYLHOMOCYSTEINASE"/>
    <property type="match status" value="1"/>
</dbReference>
<dbReference type="SUPFAM" id="SSF52283">
    <property type="entry name" value="Formate/glycerate dehydrogenase catalytic domain-like"/>
    <property type="match status" value="1"/>
</dbReference>
<evidence type="ECO:0000313" key="2">
    <source>
        <dbReference type="EMBL" id="KKK55845.1"/>
    </source>
</evidence>
<dbReference type="GO" id="GO:0004013">
    <property type="term" value="F:adenosylhomocysteinase activity"/>
    <property type="evidence" value="ECO:0007669"/>
    <property type="project" value="TreeGrafter"/>
</dbReference>
<dbReference type="EMBL" id="LAZR01065294">
    <property type="protein sequence ID" value="KKK55845.1"/>
    <property type="molecule type" value="Genomic_DNA"/>
</dbReference>
<gene>
    <name evidence="2" type="ORF">LCGC14_3070460</name>
</gene>
<feature type="region of interest" description="Disordered" evidence="1">
    <location>
        <begin position="1"/>
        <end position="23"/>
    </location>
</feature>
<comment type="caution">
    <text evidence="2">The sequence shown here is derived from an EMBL/GenBank/DDBJ whole genome shotgun (WGS) entry which is preliminary data.</text>
</comment>